<name>A0ABT6L398_9MYCO</name>
<gene>
    <name evidence="2" type="ORF">M2272_004042</name>
</gene>
<dbReference type="GO" id="GO:0016787">
    <property type="term" value="F:hydrolase activity"/>
    <property type="evidence" value="ECO:0007669"/>
    <property type="project" value="UniProtKB-KW"/>
</dbReference>
<dbReference type="EC" id="3.5.1.104" evidence="2"/>
<dbReference type="CDD" id="cd10938">
    <property type="entry name" value="CE4_HpPgdA_like"/>
    <property type="match status" value="1"/>
</dbReference>
<dbReference type="Proteomes" id="UP001160130">
    <property type="component" value="Unassembled WGS sequence"/>
</dbReference>
<protein>
    <submittedName>
        <fullName evidence="2">Peptidoglycan/xylan/chitin deacetylase (PgdA/CDA1 family)</fullName>
        <ecNumber evidence="2">3.5.1.104</ecNumber>
    </submittedName>
</protein>
<keyword evidence="3" id="KW-1185">Reference proteome</keyword>
<proteinExistence type="predicted"/>
<evidence type="ECO:0000313" key="2">
    <source>
        <dbReference type="EMBL" id="MDH6197389.1"/>
    </source>
</evidence>
<dbReference type="EMBL" id="JARXVE010000006">
    <property type="protein sequence ID" value="MDH6197389.1"/>
    <property type="molecule type" value="Genomic_DNA"/>
</dbReference>
<keyword evidence="2" id="KW-0378">Hydrolase</keyword>
<sequence length="264" mass="29505">MAADTSQWPGGAPYGASITFDFDAEEVWIGEDPANADKPGVLSQGTYGPKVAIPLLLELLDRHQVTATFYVPGGDAERHGDRVREIIAAGHEIGHHGYTHRSPTALTRDEEEAELVRGLEVLRGLGAEVVGYRSPSWDFSPHTLDLLVEHGFEYSSNLMDDIRPYRHAGGIVEVPVSWLLDDAPHFWFAGDTWNKTIRTVDEVYRLWKDELDGIAELGAHYMLTMHPQFIGRPSRLKLLDRLLTDMRASGAWIAPTRDVARLVR</sequence>
<dbReference type="PROSITE" id="PS51677">
    <property type="entry name" value="NODB"/>
    <property type="match status" value="1"/>
</dbReference>
<accession>A0ABT6L398</accession>
<dbReference type="PANTHER" id="PTHR47561">
    <property type="entry name" value="POLYSACCHARIDE DEACETYLASE FAMILY PROTEIN (AFU_ORTHOLOGUE AFUA_6G05030)"/>
    <property type="match status" value="1"/>
</dbReference>
<dbReference type="InterPro" id="IPR037950">
    <property type="entry name" value="PgdA-like"/>
</dbReference>
<dbReference type="SUPFAM" id="SSF88713">
    <property type="entry name" value="Glycoside hydrolase/deacetylase"/>
    <property type="match status" value="1"/>
</dbReference>
<organism evidence="2 3">
    <name type="scientific">Mycolicibacterium frederiksbergense</name>
    <dbReference type="NCBI Taxonomy" id="117567"/>
    <lineage>
        <taxon>Bacteria</taxon>
        <taxon>Bacillati</taxon>
        <taxon>Actinomycetota</taxon>
        <taxon>Actinomycetes</taxon>
        <taxon>Mycobacteriales</taxon>
        <taxon>Mycobacteriaceae</taxon>
        <taxon>Mycolicibacterium</taxon>
    </lineage>
</organism>
<evidence type="ECO:0000313" key="3">
    <source>
        <dbReference type="Proteomes" id="UP001160130"/>
    </source>
</evidence>
<dbReference type="Pfam" id="PF01522">
    <property type="entry name" value="Polysacc_deac_1"/>
    <property type="match status" value="1"/>
</dbReference>
<dbReference type="InterPro" id="IPR002509">
    <property type="entry name" value="NODB_dom"/>
</dbReference>
<evidence type="ECO:0000259" key="1">
    <source>
        <dbReference type="PROSITE" id="PS51677"/>
    </source>
</evidence>
<dbReference type="Gene3D" id="3.20.20.370">
    <property type="entry name" value="Glycoside hydrolase/deacetylase"/>
    <property type="match status" value="1"/>
</dbReference>
<dbReference type="PANTHER" id="PTHR47561:SF1">
    <property type="entry name" value="POLYSACCHARIDE DEACETYLASE FAMILY PROTEIN (AFU_ORTHOLOGUE AFUA_6G05030)"/>
    <property type="match status" value="1"/>
</dbReference>
<comment type="caution">
    <text evidence="2">The sequence shown here is derived from an EMBL/GenBank/DDBJ whole genome shotgun (WGS) entry which is preliminary data.</text>
</comment>
<dbReference type="InterPro" id="IPR011330">
    <property type="entry name" value="Glyco_hydro/deAcase_b/a-brl"/>
</dbReference>
<feature type="domain" description="NodB homology" evidence="1">
    <location>
        <begin position="39"/>
        <end position="264"/>
    </location>
</feature>
<reference evidence="2 3" key="1">
    <citation type="submission" date="2023-04" db="EMBL/GenBank/DDBJ databases">
        <title>Forest soil microbial communities from Buena Vista Peninsula, Colon Province, Panama.</title>
        <authorList>
            <person name="Bouskill N."/>
        </authorList>
    </citation>
    <scope>NUCLEOTIDE SEQUENCE [LARGE SCALE GENOMIC DNA]</scope>
    <source>
        <strain evidence="2 3">AC80</strain>
    </source>
</reference>
<dbReference type="RefSeq" id="WP_280833979.1">
    <property type="nucleotide sequence ID" value="NZ_JARXVE010000006.1"/>
</dbReference>